<dbReference type="OrthoDB" id="4287705at2"/>
<reference evidence="1 2" key="1">
    <citation type="submission" date="2017-07" db="EMBL/GenBank/DDBJ databases">
        <title>Genome sequence of Streptomyces pluripotens MUSC 137T.</title>
        <authorList>
            <person name="Ser H.-L."/>
            <person name="Lee L.-H."/>
        </authorList>
    </citation>
    <scope>NUCLEOTIDE SEQUENCE [LARGE SCALE GENOMIC DNA]</scope>
    <source>
        <strain evidence="1 2">MUSC 137</strain>
    </source>
</reference>
<dbReference type="Proteomes" id="UP000031501">
    <property type="component" value="Chromosome"/>
</dbReference>
<keyword evidence="2" id="KW-1185">Reference proteome</keyword>
<dbReference type="EMBL" id="CP022433">
    <property type="protein sequence ID" value="ASN24534.1"/>
    <property type="molecule type" value="Genomic_DNA"/>
</dbReference>
<evidence type="ECO:0000313" key="2">
    <source>
        <dbReference type="Proteomes" id="UP000031501"/>
    </source>
</evidence>
<gene>
    <name evidence="1" type="ORF">LK07_11345</name>
</gene>
<dbReference type="STRING" id="1355015.LK06_010220"/>
<sequence length="101" mass="10993">MHTAADLLPVPKLDGLTDQQARGATCVWDETPLTATTAIDLGERTATEGRRCFPRACRPCAMRKAMDALLAHNGSCEQCVDDHTQCPTGLGLVRAVREARW</sequence>
<protein>
    <submittedName>
        <fullName evidence="1">Uncharacterized protein</fullName>
    </submittedName>
</protein>
<organism evidence="1 2">
    <name type="scientific">Streptomyces pluripotens</name>
    <dbReference type="NCBI Taxonomy" id="1355015"/>
    <lineage>
        <taxon>Bacteria</taxon>
        <taxon>Bacillati</taxon>
        <taxon>Actinomycetota</taxon>
        <taxon>Actinomycetes</taxon>
        <taxon>Kitasatosporales</taxon>
        <taxon>Streptomycetaceae</taxon>
        <taxon>Streptomyces</taxon>
    </lineage>
</organism>
<dbReference type="KEGG" id="splu:LK06_010220"/>
<dbReference type="RefSeq" id="WP_039649658.1">
    <property type="nucleotide sequence ID" value="NZ_CP021080.1"/>
</dbReference>
<name>A0A221NX87_9ACTN</name>
<accession>A0A221NX87</accession>
<proteinExistence type="predicted"/>
<dbReference type="AlphaFoldDB" id="A0A221NX87"/>
<evidence type="ECO:0000313" key="1">
    <source>
        <dbReference type="EMBL" id="ASN24534.1"/>
    </source>
</evidence>